<proteinExistence type="inferred from homology"/>
<dbReference type="STRING" id="1121899.GCA_000430025_01648"/>
<comment type="similarity">
    <text evidence="1 2">Belongs to the complex I subunit 6 family.</text>
</comment>
<keyword evidence="4" id="KW-1185">Reference proteome</keyword>
<feature type="transmembrane region" description="Helical" evidence="2">
    <location>
        <begin position="30"/>
        <end position="47"/>
    </location>
</feature>
<organism evidence="3 4">
    <name type="scientific">Flavobacterium suncheonense GH29-5 = DSM 17707</name>
    <dbReference type="NCBI Taxonomy" id="1121899"/>
    <lineage>
        <taxon>Bacteria</taxon>
        <taxon>Pseudomonadati</taxon>
        <taxon>Bacteroidota</taxon>
        <taxon>Flavobacteriia</taxon>
        <taxon>Flavobacteriales</taxon>
        <taxon>Flavobacteriaceae</taxon>
        <taxon>Flavobacterium</taxon>
    </lineage>
</organism>
<keyword evidence="2" id="KW-0874">Quinone</keyword>
<keyword evidence="2" id="KW-0472">Membrane</keyword>
<dbReference type="PANTHER" id="PTHR33269">
    <property type="entry name" value="NADH-UBIQUINONE OXIDOREDUCTASE CHAIN 6"/>
    <property type="match status" value="1"/>
</dbReference>
<dbReference type="AlphaFoldDB" id="A0A0A2MFM4"/>
<dbReference type="OrthoDB" id="9790848at2"/>
<reference evidence="3 4" key="1">
    <citation type="submission" date="2013-09" db="EMBL/GenBank/DDBJ databases">
        <authorList>
            <person name="Zeng Z."/>
            <person name="Chen C."/>
        </authorList>
    </citation>
    <scope>NUCLEOTIDE SEQUENCE [LARGE SCALE GENOMIC DNA]</scope>
    <source>
        <strain evidence="3 4">GH29-5</strain>
    </source>
</reference>
<dbReference type="Gene3D" id="1.20.120.1200">
    <property type="entry name" value="NADH-ubiquinone/plastoquinone oxidoreductase chain 6, subunit NuoJ"/>
    <property type="match status" value="1"/>
</dbReference>
<keyword evidence="2" id="KW-1133">Transmembrane helix</keyword>
<keyword evidence="2" id="KW-0812">Transmembrane</keyword>
<comment type="catalytic activity">
    <reaction evidence="2">
        <text>a quinone + NADH + 5 H(+)(in) = a quinol + NAD(+) + 4 H(+)(out)</text>
        <dbReference type="Rhea" id="RHEA:57888"/>
        <dbReference type="ChEBI" id="CHEBI:15378"/>
        <dbReference type="ChEBI" id="CHEBI:24646"/>
        <dbReference type="ChEBI" id="CHEBI:57540"/>
        <dbReference type="ChEBI" id="CHEBI:57945"/>
        <dbReference type="ChEBI" id="CHEBI:132124"/>
    </reaction>
</comment>
<dbReference type="InterPro" id="IPR042106">
    <property type="entry name" value="Nuo/plastoQ_OxRdtase_6_NuoJ"/>
</dbReference>
<comment type="function">
    <text evidence="2">NDH-1 shuttles electrons from NADH, via FMN and iron-sulfur (Fe-S) centers, to quinones in the respiratory chain. Couples the redox reaction to proton translocation (for every two electrons transferred, four hydrogen ions are translocated across the cytoplasmic membrane), and thus conserves the redox energy in a proton gradient.</text>
</comment>
<comment type="caution">
    <text evidence="3">The sequence shown here is derived from an EMBL/GenBank/DDBJ whole genome shotgun (WGS) entry which is preliminary data.</text>
</comment>
<dbReference type="InterPro" id="IPR001457">
    <property type="entry name" value="NADH_UbQ/plastoQ_OxRdtase_su6"/>
</dbReference>
<accession>A0A0A2MFM4</accession>
<evidence type="ECO:0000313" key="3">
    <source>
        <dbReference type="EMBL" id="KGO90406.1"/>
    </source>
</evidence>
<dbReference type="Proteomes" id="UP000030121">
    <property type="component" value="Unassembled WGS sequence"/>
</dbReference>
<dbReference type="GO" id="GO:0048038">
    <property type="term" value="F:quinone binding"/>
    <property type="evidence" value="ECO:0007669"/>
    <property type="project" value="UniProtKB-UniRule"/>
</dbReference>
<feature type="transmembrane region" description="Helical" evidence="2">
    <location>
        <begin position="6"/>
        <end position="23"/>
    </location>
</feature>
<dbReference type="GO" id="GO:0008137">
    <property type="term" value="F:NADH dehydrogenase (ubiquinone) activity"/>
    <property type="evidence" value="ECO:0007669"/>
    <property type="project" value="UniProtKB-UniRule"/>
</dbReference>
<protein>
    <recommendedName>
        <fullName evidence="2">NADH-quinone oxidoreductase subunit J</fullName>
        <ecNumber evidence="2">7.1.1.-</ecNumber>
    </recommendedName>
</protein>
<dbReference type="PANTHER" id="PTHR33269:SF17">
    <property type="entry name" value="NADH-UBIQUINONE OXIDOREDUCTASE CHAIN 6"/>
    <property type="match status" value="1"/>
</dbReference>
<dbReference type="RefSeq" id="WP_026980100.1">
    <property type="nucleotide sequence ID" value="NZ_AUCZ01000007.1"/>
</dbReference>
<comment type="subcellular location">
    <subcellularLocation>
        <location evidence="2">Cell membrane</location>
        <topology evidence="2">Multi-pass membrane protein</topology>
    </subcellularLocation>
</comment>
<sequence length="170" mass="18631">MGEIIFYALAAVTLGTALLTIFSRNPIHSALSLVVCFFSIAGHYLLLNAQFLAIVHIIVYSGAIMILMLFTIMLMNLNKDDESHKPIAAKIAATIAFCLVGLVLLAGLLRTKPVVESYYYSGEDFQSIKVLGKVLLNEYMVPFEFASVLLLVAMIGAVLISKKDKEKSLK</sequence>
<dbReference type="EC" id="7.1.1.-" evidence="2"/>
<evidence type="ECO:0000256" key="2">
    <source>
        <dbReference type="RuleBase" id="RU004429"/>
    </source>
</evidence>
<keyword evidence="2" id="KW-1003">Cell membrane</keyword>
<dbReference type="Pfam" id="PF00499">
    <property type="entry name" value="Oxidored_q3"/>
    <property type="match status" value="1"/>
</dbReference>
<dbReference type="EMBL" id="JRLW01000002">
    <property type="protein sequence ID" value="KGO90406.1"/>
    <property type="molecule type" value="Genomic_DNA"/>
</dbReference>
<feature type="transmembrane region" description="Helical" evidence="2">
    <location>
        <begin position="53"/>
        <end position="75"/>
    </location>
</feature>
<dbReference type="eggNOG" id="COG0839">
    <property type="taxonomic scope" value="Bacteria"/>
</dbReference>
<gene>
    <name evidence="3" type="ORF">Q764_02305</name>
</gene>
<name>A0A0A2MFM4_9FLAO</name>
<evidence type="ECO:0000313" key="4">
    <source>
        <dbReference type="Proteomes" id="UP000030121"/>
    </source>
</evidence>
<feature type="transmembrane region" description="Helical" evidence="2">
    <location>
        <begin position="139"/>
        <end position="160"/>
    </location>
</feature>
<feature type="transmembrane region" description="Helical" evidence="2">
    <location>
        <begin position="87"/>
        <end position="109"/>
    </location>
</feature>
<dbReference type="GO" id="GO:0005886">
    <property type="term" value="C:plasma membrane"/>
    <property type="evidence" value="ECO:0007669"/>
    <property type="project" value="UniProtKB-SubCell"/>
</dbReference>
<keyword evidence="2" id="KW-0520">NAD</keyword>
<evidence type="ECO:0000256" key="1">
    <source>
        <dbReference type="ARBA" id="ARBA00005698"/>
    </source>
</evidence>